<dbReference type="Pfam" id="PF00392">
    <property type="entry name" value="GntR"/>
    <property type="match status" value="1"/>
</dbReference>
<evidence type="ECO:0000313" key="5">
    <source>
        <dbReference type="EMBL" id="AQS56084.1"/>
    </source>
</evidence>
<dbReference type="Gene3D" id="1.10.10.10">
    <property type="entry name" value="Winged helix-like DNA-binding domain superfamily/Winged helix DNA-binding domain"/>
    <property type="match status" value="1"/>
</dbReference>
<dbReference type="SMART" id="SM00345">
    <property type="entry name" value="HTH_GNTR"/>
    <property type="match status" value="1"/>
</dbReference>
<evidence type="ECO:0000256" key="3">
    <source>
        <dbReference type="ARBA" id="ARBA00023163"/>
    </source>
</evidence>
<dbReference type="STRING" id="1471761.B0W44_10200"/>
<dbReference type="SUPFAM" id="SSF64288">
    <property type="entry name" value="Chorismate lyase-like"/>
    <property type="match status" value="1"/>
</dbReference>
<keyword evidence="2" id="KW-0238">DNA-binding</keyword>
<dbReference type="InterPro" id="IPR000524">
    <property type="entry name" value="Tscrpt_reg_HTH_GntR"/>
</dbReference>
<dbReference type="KEGG" id="ntr:B0W44_10200"/>
<dbReference type="Gene3D" id="3.40.1410.10">
    <property type="entry name" value="Chorismate lyase-like"/>
    <property type="match status" value="1"/>
</dbReference>
<dbReference type="InterPro" id="IPR028978">
    <property type="entry name" value="Chorismate_lyase_/UTRA_dom_sf"/>
</dbReference>
<dbReference type="GO" id="GO:0003700">
    <property type="term" value="F:DNA-binding transcription factor activity"/>
    <property type="evidence" value="ECO:0007669"/>
    <property type="project" value="InterPro"/>
</dbReference>
<dbReference type="PRINTS" id="PR00035">
    <property type="entry name" value="HTHGNTR"/>
</dbReference>
<sequence>MEHKVVDVNSPYPLYRQVADWMRENINAQQWKKNQQLPAEEDLAKQLEVSRGTVRKAISLLIKEGLLIQIQGKGTFVAAPKVAHPFGQELISFAESMEREGIDYETKVIKQEVTVPLLSIRQKLEIAPNENVLYLKRIRYIKDEPVILLENFINLTLCKGIEHSDFEKNTLFSQIEKFSNSKIRHGIRRFEARALTEEQANLLNLDVDMPVLYLEQITFDQEKRPLETSRVWLRSDKYVITSVLTR</sequence>
<dbReference type="OrthoDB" id="457376at2"/>
<evidence type="ECO:0000256" key="1">
    <source>
        <dbReference type="ARBA" id="ARBA00023015"/>
    </source>
</evidence>
<evidence type="ECO:0000313" key="6">
    <source>
        <dbReference type="Proteomes" id="UP000188603"/>
    </source>
</evidence>
<dbReference type="CDD" id="cd07377">
    <property type="entry name" value="WHTH_GntR"/>
    <property type="match status" value="1"/>
</dbReference>
<gene>
    <name evidence="5" type="ORF">B0W44_10200</name>
</gene>
<dbReference type="AlphaFoldDB" id="A0A1U9K7R8"/>
<dbReference type="FunFam" id="1.10.10.10:FF:000079">
    <property type="entry name" value="GntR family transcriptional regulator"/>
    <property type="match status" value="1"/>
</dbReference>
<dbReference type="PANTHER" id="PTHR44846">
    <property type="entry name" value="MANNOSYL-D-GLYCERATE TRANSPORT/METABOLISM SYSTEM REPRESSOR MNGR-RELATED"/>
    <property type="match status" value="1"/>
</dbReference>
<keyword evidence="3" id="KW-0804">Transcription</keyword>
<dbReference type="PROSITE" id="PS50949">
    <property type="entry name" value="HTH_GNTR"/>
    <property type="match status" value="1"/>
</dbReference>
<dbReference type="Proteomes" id="UP000188603">
    <property type="component" value="Chromosome"/>
</dbReference>
<dbReference type="RefSeq" id="WP_077719946.1">
    <property type="nucleotide sequence ID" value="NZ_CP019699.1"/>
</dbReference>
<evidence type="ECO:0000259" key="4">
    <source>
        <dbReference type="PROSITE" id="PS50949"/>
    </source>
</evidence>
<dbReference type="InterPro" id="IPR036388">
    <property type="entry name" value="WH-like_DNA-bd_sf"/>
</dbReference>
<keyword evidence="1" id="KW-0805">Transcription regulation</keyword>
<dbReference type="SUPFAM" id="SSF46785">
    <property type="entry name" value="Winged helix' DNA-binding domain"/>
    <property type="match status" value="1"/>
</dbReference>
<dbReference type="GO" id="GO:0003677">
    <property type="term" value="F:DNA binding"/>
    <property type="evidence" value="ECO:0007669"/>
    <property type="project" value="UniProtKB-KW"/>
</dbReference>
<reference evidence="5 6" key="1">
    <citation type="journal article" date="2015" name="Int. J. Syst. Evol. Microbiol.">
        <title>Novibacillus thermophilus gen. nov., sp. nov., a Gram-staining-negative and moderately thermophilic member of the family Thermoactinomycetaceae.</title>
        <authorList>
            <person name="Yang G."/>
            <person name="Chen J."/>
            <person name="Zhou S."/>
        </authorList>
    </citation>
    <scope>NUCLEOTIDE SEQUENCE [LARGE SCALE GENOMIC DNA]</scope>
    <source>
        <strain evidence="5 6">SG-1</strain>
    </source>
</reference>
<dbReference type="PANTHER" id="PTHR44846:SF1">
    <property type="entry name" value="MANNOSYL-D-GLYCERATE TRANSPORT_METABOLISM SYSTEM REPRESSOR MNGR-RELATED"/>
    <property type="match status" value="1"/>
</dbReference>
<name>A0A1U9K7R8_9BACL</name>
<dbReference type="GO" id="GO:0045892">
    <property type="term" value="P:negative regulation of DNA-templated transcription"/>
    <property type="evidence" value="ECO:0007669"/>
    <property type="project" value="TreeGrafter"/>
</dbReference>
<dbReference type="EMBL" id="CP019699">
    <property type="protein sequence ID" value="AQS56084.1"/>
    <property type="molecule type" value="Genomic_DNA"/>
</dbReference>
<accession>A0A1U9K7R8</accession>
<evidence type="ECO:0000256" key="2">
    <source>
        <dbReference type="ARBA" id="ARBA00023125"/>
    </source>
</evidence>
<feature type="domain" description="HTH gntR-type" evidence="4">
    <location>
        <begin position="12"/>
        <end position="80"/>
    </location>
</feature>
<dbReference type="InterPro" id="IPR050679">
    <property type="entry name" value="Bact_HTH_transcr_reg"/>
</dbReference>
<keyword evidence="6" id="KW-1185">Reference proteome</keyword>
<dbReference type="InterPro" id="IPR036390">
    <property type="entry name" value="WH_DNA-bd_sf"/>
</dbReference>
<protein>
    <recommendedName>
        <fullName evidence="4">HTH gntR-type domain-containing protein</fullName>
    </recommendedName>
</protein>
<dbReference type="SMART" id="SM00866">
    <property type="entry name" value="UTRA"/>
    <property type="match status" value="1"/>
</dbReference>
<dbReference type="InterPro" id="IPR011663">
    <property type="entry name" value="UTRA"/>
</dbReference>
<organism evidence="5 6">
    <name type="scientific">Novibacillus thermophilus</name>
    <dbReference type="NCBI Taxonomy" id="1471761"/>
    <lineage>
        <taxon>Bacteria</taxon>
        <taxon>Bacillati</taxon>
        <taxon>Bacillota</taxon>
        <taxon>Bacilli</taxon>
        <taxon>Bacillales</taxon>
        <taxon>Thermoactinomycetaceae</taxon>
        <taxon>Novibacillus</taxon>
    </lineage>
</organism>
<proteinExistence type="predicted"/>
<dbReference type="Pfam" id="PF07702">
    <property type="entry name" value="UTRA"/>
    <property type="match status" value="1"/>
</dbReference>